<keyword evidence="2" id="KW-1185">Reference proteome</keyword>
<reference evidence="2" key="1">
    <citation type="journal article" date="2019" name="Int. J. Syst. Evol. Microbiol.">
        <title>The Global Catalogue of Microorganisms (GCM) 10K type strain sequencing project: providing services to taxonomists for standard genome sequencing and annotation.</title>
        <authorList>
            <consortium name="The Broad Institute Genomics Platform"/>
            <consortium name="The Broad Institute Genome Sequencing Center for Infectious Disease"/>
            <person name="Wu L."/>
            <person name="Ma J."/>
        </authorList>
    </citation>
    <scope>NUCLEOTIDE SEQUENCE [LARGE SCALE GENOMIC DNA]</scope>
    <source>
        <strain evidence="2">JCM 11650</strain>
    </source>
</reference>
<comment type="caution">
    <text evidence="1">The sequence shown here is derived from an EMBL/GenBank/DDBJ whole genome shotgun (WGS) entry which is preliminary data.</text>
</comment>
<name>A0ABW4Q047_9MICO</name>
<proteinExistence type="predicted"/>
<protein>
    <recommendedName>
        <fullName evidence="3">Minor tail protein</fullName>
    </recommendedName>
</protein>
<dbReference type="RefSeq" id="WP_343905896.1">
    <property type="nucleotide sequence ID" value="NZ_BAAAIS010000003.1"/>
</dbReference>
<evidence type="ECO:0000313" key="2">
    <source>
        <dbReference type="Proteomes" id="UP001597280"/>
    </source>
</evidence>
<dbReference type="EMBL" id="JBHUFL010000003">
    <property type="protein sequence ID" value="MFD1836428.1"/>
    <property type="molecule type" value="Genomic_DNA"/>
</dbReference>
<evidence type="ECO:0008006" key="3">
    <source>
        <dbReference type="Google" id="ProtNLM"/>
    </source>
</evidence>
<gene>
    <name evidence="1" type="ORF">ACFSDA_15290</name>
</gene>
<evidence type="ECO:0000313" key="1">
    <source>
        <dbReference type="EMBL" id="MFD1836428.1"/>
    </source>
</evidence>
<sequence length="374" mass="40499">MTGDLGVELPWTSGSVTHTLNDHDQIDVVASLDALDGVSREWWSPRSGCLVVTYSDGWGVERIVSAGVIASPPKDDRQARTTTFTARGVTGLLEDRIILDRDYEPGASQGLRTSKIVCEDQTYRAIMGTLVRTGLAKRNGWLPIITPPAEAGNRSRTYAGYDVANNAVWKRIQELSEADGGPDFAFRAEWADDEHTRFQWRLIAGSDAQATLPQDGEVLWDATSRDGDVATLDPVTSDESTAHRVYATGSGSGSTVGLEVAELETLTEFDPLVEKVVSASSAEPNVGGVTMLVDVAKGALASVPIYQLSLQVHADLRRKPIGTWWCGELALVATEGWRDFPNGEFRLLAISVKYTLGSDMADVEFQEDYMAGGS</sequence>
<dbReference type="Proteomes" id="UP001597280">
    <property type="component" value="Unassembled WGS sequence"/>
</dbReference>
<accession>A0ABW4Q047</accession>
<organism evidence="1 2">
    <name type="scientific">Brachybacterium rhamnosum</name>
    <dbReference type="NCBI Taxonomy" id="173361"/>
    <lineage>
        <taxon>Bacteria</taxon>
        <taxon>Bacillati</taxon>
        <taxon>Actinomycetota</taxon>
        <taxon>Actinomycetes</taxon>
        <taxon>Micrococcales</taxon>
        <taxon>Dermabacteraceae</taxon>
        <taxon>Brachybacterium</taxon>
    </lineage>
</organism>